<comment type="caution">
    <text evidence="4">The sequence shown here is derived from an EMBL/GenBank/DDBJ whole genome shotgun (WGS) entry which is preliminary data.</text>
</comment>
<keyword evidence="2" id="KW-1133">Transmembrane helix</keyword>
<evidence type="ECO:0000259" key="3">
    <source>
        <dbReference type="Pfam" id="PF02470"/>
    </source>
</evidence>
<feature type="compositionally biased region" description="Basic and acidic residues" evidence="1">
    <location>
        <begin position="366"/>
        <end position="379"/>
    </location>
</feature>
<dbReference type="Proteomes" id="UP000518300">
    <property type="component" value="Unassembled WGS sequence"/>
</dbReference>
<dbReference type="PANTHER" id="PTHR33371:SF4">
    <property type="entry name" value="INTERMEMBRANE PHOSPHOLIPID TRANSPORT SYSTEM BINDING PROTEIN MLAD"/>
    <property type="match status" value="1"/>
</dbReference>
<dbReference type="InterPro" id="IPR052336">
    <property type="entry name" value="MlaD_Phospholipid_Transporter"/>
</dbReference>
<keyword evidence="2" id="KW-0812">Transmembrane</keyword>
<evidence type="ECO:0000313" key="5">
    <source>
        <dbReference type="Proteomes" id="UP000518300"/>
    </source>
</evidence>
<feature type="transmembrane region" description="Helical" evidence="2">
    <location>
        <begin position="13"/>
        <end position="35"/>
    </location>
</feature>
<keyword evidence="2" id="KW-0472">Membrane</keyword>
<dbReference type="EMBL" id="JABBJJ010000133">
    <property type="protein sequence ID" value="NMO18354.1"/>
    <property type="molecule type" value="Genomic_DNA"/>
</dbReference>
<dbReference type="RefSeq" id="WP_169347623.1">
    <property type="nucleotide sequence ID" value="NZ_JABBJJ010000133.1"/>
</dbReference>
<dbReference type="Pfam" id="PF02470">
    <property type="entry name" value="MlaD"/>
    <property type="match status" value="1"/>
</dbReference>
<evidence type="ECO:0000256" key="2">
    <source>
        <dbReference type="SAM" id="Phobius"/>
    </source>
</evidence>
<organism evidence="4 5">
    <name type="scientific">Pyxidicoccus fallax</name>
    <dbReference type="NCBI Taxonomy" id="394095"/>
    <lineage>
        <taxon>Bacteria</taxon>
        <taxon>Pseudomonadati</taxon>
        <taxon>Myxococcota</taxon>
        <taxon>Myxococcia</taxon>
        <taxon>Myxococcales</taxon>
        <taxon>Cystobacterineae</taxon>
        <taxon>Myxococcaceae</taxon>
        <taxon>Pyxidicoccus</taxon>
    </lineage>
</organism>
<dbReference type="PANTHER" id="PTHR33371">
    <property type="entry name" value="INTERMEMBRANE PHOSPHOLIPID TRANSPORT SYSTEM BINDING PROTEIN MLAD-RELATED"/>
    <property type="match status" value="1"/>
</dbReference>
<name>A0A848LL39_9BACT</name>
<proteinExistence type="predicted"/>
<feature type="compositionally biased region" description="Low complexity" evidence="1">
    <location>
        <begin position="391"/>
        <end position="413"/>
    </location>
</feature>
<feature type="region of interest" description="Disordered" evidence="1">
    <location>
        <begin position="366"/>
        <end position="413"/>
    </location>
</feature>
<accession>A0A848LL39</accession>
<gene>
    <name evidence="4" type="ORF">HG543_26350</name>
</gene>
<evidence type="ECO:0000256" key="1">
    <source>
        <dbReference type="SAM" id="MobiDB-lite"/>
    </source>
</evidence>
<dbReference type="InterPro" id="IPR003399">
    <property type="entry name" value="Mce/MlaD"/>
</dbReference>
<reference evidence="4 5" key="1">
    <citation type="submission" date="2020-04" db="EMBL/GenBank/DDBJ databases">
        <title>Draft genome of Pyxidicoccus fallax type strain.</title>
        <authorList>
            <person name="Whitworth D.E."/>
        </authorList>
    </citation>
    <scope>NUCLEOTIDE SEQUENCE [LARGE SCALE GENOMIC DNA]</scope>
    <source>
        <strain evidence="4 5">DSM 14698</strain>
    </source>
</reference>
<dbReference type="AlphaFoldDB" id="A0A848LL39"/>
<protein>
    <submittedName>
        <fullName evidence="4">MCE family protein</fullName>
    </submittedName>
</protein>
<keyword evidence="5" id="KW-1185">Reference proteome</keyword>
<feature type="domain" description="Mce/MlaD" evidence="3">
    <location>
        <begin position="47"/>
        <end position="124"/>
    </location>
</feature>
<sequence length="413" mass="43083">MSLFPSATGERRLALRAGLFVAIGLAVAGVVVFFIGQESRLFERQAEYRAYFSNVQGLNEESPVWLGGLKVGKVTGIFFSPDPNDPRLEVRFQVSRKYTDRVRADSVAQLASMGVLGDKAVDISLGSPTQPPVEPGGVLKSSAGGDISALLNGAGQVMENSIAISKSLRMAVEAYADPAMAKDIARGVASLRALLEEVEKGDGVLHALVYDKAAGREVRTLMANASQAAARVDGAVGHLEALLREVRTGDGTAHALIYGDEGATALRELGSAAGQLAGLIEDAKKSPNGAVHQLVYGDANGMFADLGAAAENLKTITATVAKGDGTVGGLISDPTVYEDLREVLGNVKRNRILRALVRFSLNNREDLEKIGEPQKEEKPVAGGTVSPESKPAAAVAPNAPPSTVAAPVKAPAP</sequence>
<evidence type="ECO:0000313" key="4">
    <source>
        <dbReference type="EMBL" id="NMO18354.1"/>
    </source>
</evidence>